<gene>
    <name evidence="2" type="ORF">rpr22_0805</name>
</gene>
<evidence type="ECO:0000313" key="2">
    <source>
        <dbReference type="EMBL" id="ADE30311.1"/>
    </source>
</evidence>
<dbReference type="EMBL" id="CP001584">
    <property type="protein sequence ID" value="ADE30311.1"/>
    <property type="molecule type" value="Genomic_DNA"/>
</dbReference>
<dbReference type="Proteomes" id="UP000006931">
    <property type="component" value="Chromosome"/>
</dbReference>
<keyword evidence="1" id="KW-1133">Transmembrane helix</keyword>
<sequence length="38" mass="4600">MSYINLNTYSLKFIIALHFIFYLILIRYILINKSIGYL</sequence>
<dbReference type="HOGENOM" id="CLU_3332374_0_0_5"/>
<name>D5AY22_RICPP</name>
<dbReference type="KEGG" id="rpq:rpr22_0805"/>
<proteinExistence type="predicted"/>
<evidence type="ECO:0000313" key="3">
    <source>
        <dbReference type="Proteomes" id="UP000006931"/>
    </source>
</evidence>
<keyword evidence="1" id="KW-0472">Membrane</keyword>
<evidence type="ECO:0000256" key="1">
    <source>
        <dbReference type="SAM" id="Phobius"/>
    </source>
</evidence>
<accession>D5AY22</accession>
<keyword evidence="1" id="KW-0812">Transmembrane</keyword>
<organism evidence="2 3">
    <name type="scientific">Rickettsia prowazekii (strain Rp22)</name>
    <dbReference type="NCBI Taxonomy" id="449216"/>
    <lineage>
        <taxon>Bacteria</taxon>
        <taxon>Pseudomonadati</taxon>
        <taxon>Pseudomonadota</taxon>
        <taxon>Alphaproteobacteria</taxon>
        <taxon>Rickettsiales</taxon>
        <taxon>Rickettsiaceae</taxon>
        <taxon>Rickettsieae</taxon>
        <taxon>Rickettsia</taxon>
        <taxon>typhus group</taxon>
    </lineage>
</organism>
<reference evidence="2 3" key="1">
    <citation type="journal article" date="2010" name="Genome Res.">
        <title>Genomic, proteomic, and transcriptomic analysis of virulent and avirulent Rickettsia prowazekii reveals its adaptive mutation capabilities.</title>
        <authorList>
            <person name="Bechah Y."/>
            <person name="El Karkouri K."/>
            <person name="Mediannikov O."/>
            <person name="Leroy Q."/>
            <person name="Pelletier N."/>
            <person name="Robert C."/>
            <person name="Medigue C."/>
            <person name="Mege J.L."/>
            <person name="Raoult D."/>
        </authorList>
    </citation>
    <scope>NUCLEOTIDE SEQUENCE [LARGE SCALE GENOMIC DNA]</scope>
    <source>
        <strain evidence="2 3">Rp22</strain>
    </source>
</reference>
<feature type="transmembrane region" description="Helical" evidence="1">
    <location>
        <begin position="12"/>
        <end position="30"/>
    </location>
</feature>
<dbReference type="AlphaFoldDB" id="D5AY22"/>
<protein>
    <submittedName>
        <fullName evidence="2">Uncharacterized protein</fullName>
    </submittedName>
</protein>